<feature type="coiled-coil region" evidence="9">
    <location>
        <begin position="222"/>
        <end position="249"/>
    </location>
</feature>
<dbReference type="GO" id="GO:0008380">
    <property type="term" value="P:RNA splicing"/>
    <property type="evidence" value="ECO:0007669"/>
    <property type="project" value="UniProtKB-KW"/>
</dbReference>
<reference evidence="12" key="1">
    <citation type="submission" date="2022-12" db="EMBL/GenBank/DDBJ databases">
        <authorList>
            <person name="Brejova B."/>
        </authorList>
    </citation>
    <scope>NUCLEOTIDE SEQUENCE</scope>
</reference>
<organism evidence="12 13">
    <name type="scientific">Candida verbasci</name>
    <dbReference type="NCBI Taxonomy" id="1227364"/>
    <lineage>
        <taxon>Eukaryota</taxon>
        <taxon>Fungi</taxon>
        <taxon>Dikarya</taxon>
        <taxon>Ascomycota</taxon>
        <taxon>Saccharomycotina</taxon>
        <taxon>Pichiomycetes</taxon>
        <taxon>Debaryomycetaceae</taxon>
        <taxon>Candida/Lodderomyces clade</taxon>
        <taxon>Candida</taxon>
    </lineage>
</organism>
<evidence type="ECO:0000256" key="1">
    <source>
        <dbReference type="ARBA" id="ARBA00004123"/>
    </source>
</evidence>
<evidence type="ECO:0000313" key="12">
    <source>
        <dbReference type="EMBL" id="CAI5756143.1"/>
    </source>
</evidence>
<comment type="subcellular location">
    <subcellularLocation>
        <location evidence="2">Cytoplasm</location>
    </subcellularLocation>
    <subcellularLocation>
        <location evidence="1">Nucleus</location>
    </subcellularLocation>
</comment>
<sequence length="649" mass="75531">MPKRGNRRKTSSRGGNKSNGRIFSNGKKNNNRIRGNKRRSPNDSTSYNELMDLNDNIYLPPLNENSLASVARNIGRRKYGHGSLIEEIVYTNSQNHDDLMSRKLRNRPVQFVLAKEIYDPNVILHKLTNKDDERDKVNVNDIIDEEFKSISLDDSENEIDEEKINESHLFNEGEEEEEEEIEDEEEEEEEEDDQYDHNHGMYGSDDDDNVQQGETLYEYEGISEEEDIDNELELRLSKLEKQMNRVSEKNDLEAKSLKDSQLDIIIDAPTQKVEAKKESPDMSSDDSPEYGYLEEDYEFDVSKIEVSNVRFGINNQYYIKSIELVGIPDSFVWIDEDDVIEFALNNGVKQHRLSRFLSFITKGLIDKQVEEENEESEVYISDDSEVDDYPYESEDNLNDLIEYSKINKINFTDRDDLFSNNLPFEDRISYEELDDELEESLQRQLKQYQHDRKRKNNVKEQQKIEEAVARNDMLIKYPISLHIRDIKKEFDLLLKDEVRQSMSFPTLDTHAHKTIKKMADCYHMSVHKCGAQGVRKYLKIVKTKATFKYLPNYPNVDKILRGRPIFHRIDKKPDPKNGKTKDYITKSNKAKFKEGDIVGAEAPELDSNNLGRQMLEKLGWTKGQGLGTDNRGINEPILAKVKTSKLGIR</sequence>
<dbReference type="Proteomes" id="UP001152885">
    <property type="component" value="Unassembled WGS sequence"/>
</dbReference>
<dbReference type="SMART" id="SM00443">
    <property type="entry name" value="G_patch"/>
    <property type="match status" value="1"/>
</dbReference>
<accession>A0A9W4TT60</accession>
<evidence type="ECO:0000256" key="6">
    <source>
        <dbReference type="ARBA" id="ARBA00022664"/>
    </source>
</evidence>
<feature type="coiled-coil region" evidence="9">
    <location>
        <begin position="438"/>
        <end position="465"/>
    </location>
</feature>
<evidence type="ECO:0000256" key="10">
    <source>
        <dbReference type="SAM" id="MobiDB-lite"/>
    </source>
</evidence>
<feature type="compositionally biased region" description="Basic and acidic residues" evidence="10">
    <location>
        <begin position="162"/>
        <end position="171"/>
    </location>
</feature>
<dbReference type="CDD" id="cd02646">
    <property type="entry name" value="R3H_G-patch"/>
    <property type="match status" value="1"/>
</dbReference>
<evidence type="ECO:0000313" key="13">
    <source>
        <dbReference type="Proteomes" id="UP001152885"/>
    </source>
</evidence>
<dbReference type="OrthoDB" id="21470at2759"/>
<keyword evidence="13" id="KW-1185">Reference proteome</keyword>
<evidence type="ECO:0000256" key="4">
    <source>
        <dbReference type="ARBA" id="ARBA00018964"/>
    </source>
</evidence>
<dbReference type="InterPro" id="IPR034082">
    <property type="entry name" value="R3H_G-patch"/>
</dbReference>
<evidence type="ECO:0000256" key="7">
    <source>
        <dbReference type="ARBA" id="ARBA00023187"/>
    </source>
</evidence>
<feature type="compositionally biased region" description="Basic residues" evidence="10">
    <location>
        <begin position="29"/>
        <end position="39"/>
    </location>
</feature>
<comment type="similarity">
    <text evidence="3">Belongs to the SQS1 family.</text>
</comment>
<evidence type="ECO:0000259" key="11">
    <source>
        <dbReference type="PROSITE" id="PS50174"/>
    </source>
</evidence>
<dbReference type="Pfam" id="PF01585">
    <property type="entry name" value="G-patch"/>
    <property type="match status" value="1"/>
</dbReference>
<dbReference type="EMBL" id="CANTUO010000001">
    <property type="protein sequence ID" value="CAI5756143.1"/>
    <property type="molecule type" value="Genomic_DNA"/>
</dbReference>
<keyword evidence="7" id="KW-0508">mRNA splicing</keyword>
<keyword evidence="8" id="KW-0539">Nucleus</keyword>
<evidence type="ECO:0000256" key="8">
    <source>
        <dbReference type="ARBA" id="ARBA00023242"/>
    </source>
</evidence>
<evidence type="ECO:0000256" key="3">
    <source>
        <dbReference type="ARBA" id="ARBA00010306"/>
    </source>
</evidence>
<evidence type="ECO:0000256" key="5">
    <source>
        <dbReference type="ARBA" id="ARBA00022490"/>
    </source>
</evidence>
<dbReference type="AlphaFoldDB" id="A0A9W4TT60"/>
<evidence type="ECO:0000256" key="9">
    <source>
        <dbReference type="SAM" id="Coils"/>
    </source>
</evidence>
<dbReference type="InterPro" id="IPR051189">
    <property type="entry name" value="Splicing_assoc_domain"/>
</dbReference>
<dbReference type="InterPro" id="IPR000467">
    <property type="entry name" value="G_patch_dom"/>
</dbReference>
<feature type="compositionally biased region" description="Basic residues" evidence="10">
    <location>
        <begin position="1"/>
        <end position="11"/>
    </location>
</feature>
<dbReference type="PANTHER" id="PTHR14195">
    <property type="entry name" value="G PATCH DOMAIN CONTAINING PROTEIN 2"/>
    <property type="match status" value="1"/>
</dbReference>
<keyword evidence="5" id="KW-0963">Cytoplasm</keyword>
<comment type="caution">
    <text evidence="12">The sequence shown here is derived from an EMBL/GenBank/DDBJ whole genome shotgun (WGS) entry which is preliminary data.</text>
</comment>
<protein>
    <recommendedName>
        <fullName evidence="4">Protein SQS1</fullName>
    </recommendedName>
</protein>
<name>A0A9W4TT60_9ASCO</name>
<keyword evidence="6" id="KW-0507">mRNA processing</keyword>
<dbReference type="PROSITE" id="PS50174">
    <property type="entry name" value="G_PATCH"/>
    <property type="match status" value="1"/>
</dbReference>
<gene>
    <name evidence="12" type="ORF">CANVERA_P0661</name>
</gene>
<keyword evidence="9" id="KW-0175">Coiled coil</keyword>
<feature type="region of interest" description="Disordered" evidence="10">
    <location>
        <begin position="1"/>
        <end position="48"/>
    </location>
</feature>
<evidence type="ECO:0000256" key="2">
    <source>
        <dbReference type="ARBA" id="ARBA00004496"/>
    </source>
</evidence>
<dbReference type="GO" id="GO:0005634">
    <property type="term" value="C:nucleus"/>
    <property type="evidence" value="ECO:0007669"/>
    <property type="project" value="UniProtKB-SubCell"/>
</dbReference>
<feature type="region of interest" description="Disordered" evidence="10">
    <location>
        <begin position="153"/>
        <end position="210"/>
    </location>
</feature>
<feature type="compositionally biased region" description="Polar residues" evidence="10">
    <location>
        <begin position="12"/>
        <end position="22"/>
    </location>
</feature>
<dbReference type="GO" id="GO:0003676">
    <property type="term" value="F:nucleic acid binding"/>
    <property type="evidence" value="ECO:0007669"/>
    <property type="project" value="InterPro"/>
</dbReference>
<dbReference type="GO" id="GO:0006397">
    <property type="term" value="P:mRNA processing"/>
    <property type="evidence" value="ECO:0007669"/>
    <property type="project" value="UniProtKB-KW"/>
</dbReference>
<feature type="compositionally biased region" description="Acidic residues" evidence="10">
    <location>
        <begin position="172"/>
        <end position="194"/>
    </location>
</feature>
<feature type="domain" description="G-patch" evidence="11">
    <location>
        <begin position="607"/>
        <end position="649"/>
    </location>
</feature>
<dbReference type="GO" id="GO:0005737">
    <property type="term" value="C:cytoplasm"/>
    <property type="evidence" value="ECO:0007669"/>
    <property type="project" value="UniProtKB-SubCell"/>
</dbReference>
<proteinExistence type="inferred from homology"/>